<feature type="domain" description="Glycosyl transferase CAP10" evidence="2">
    <location>
        <begin position="122"/>
        <end position="327"/>
    </location>
</feature>
<name>A0A928GGV4_XYLRU</name>
<gene>
    <name evidence="3" type="ORF">E7102_07960</name>
</gene>
<comment type="caution">
    <text evidence="3">The sequence shown here is derived from an EMBL/GenBank/DDBJ whole genome shotgun (WGS) entry which is preliminary data.</text>
</comment>
<reference evidence="3" key="1">
    <citation type="submission" date="2019-04" db="EMBL/GenBank/DDBJ databases">
        <title>Evolution of Biomass-Degrading Anaerobic Consortia Revealed by Metagenomics.</title>
        <authorList>
            <person name="Peng X."/>
        </authorList>
    </citation>
    <scope>NUCLEOTIDE SEQUENCE</scope>
    <source>
        <strain evidence="3">SIG141</strain>
    </source>
</reference>
<dbReference type="PANTHER" id="PTHR12203">
    <property type="entry name" value="KDEL LYS-ASP-GLU-LEU CONTAINING - RELATED"/>
    <property type="match status" value="1"/>
</dbReference>
<evidence type="ECO:0000313" key="4">
    <source>
        <dbReference type="Proteomes" id="UP000763088"/>
    </source>
</evidence>
<protein>
    <submittedName>
        <fullName evidence="3">Lipopolysaccharide biosynthesis protein</fullName>
    </submittedName>
</protein>
<sequence>MNRKIYYLFHSGKNCKFLYYLRSYLREAMPRWCTQIQLKPLLAKLDDRPDKAYILERVNYYNKLTPTSPIDATLWQERAVEVCKQPMTNQSTYYHDAMEIARYFSGHLKWMLRHGDIVTLLPLPTILKSRPLGNNNQNSVILKLDKVRHFLFVNDTKSWRDKKNMAIFRGDIGNEANGDDKPNRRVFMNRWKDHPMVDAASTDLVDDHPEWRREKLTIGEHLDYKFIMSLEGNDVASNLKWVMSSNSIAVTPRPTCETWFMEGTLIPNYHYIEVKPDFSDLEERLQYYIAHPDEAEAIIQHAHEYVSQFRDKAREQLISLLVLKKYFEITNKVEL</sequence>
<dbReference type="Proteomes" id="UP000763088">
    <property type="component" value="Unassembled WGS sequence"/>
</dbReference>
<accession>A0A928GGV4</accession>
<dbReference type="Pfam" id="PF05686">
    <property type="entry name" value="Glyco_transf_90"/>
    <property type="match status" value="1"/>
</dbReference>
<dbReference type="PANTHER" id="PTHR12203:SF35">
    <property type="entry name" value="PROTEIN O-GLUCOSYLTRANSFERASE 1"/>
    <property type="match status" value="1"/>
</dbReference>
<dbReference type="SMART" id="SM00672">
    <property type="entry name" value="CAP10"/>
    <property type="match status" value="1"/>
</dbReference>
<organism evidence="3 4">
    <name type="scientific">Xylanibacter ruminicola</name>
    <name type="common">Prevotella ruminicola</name>
    <dbReference type="NCBI Taxonomy" id="839"/>
    <lineage>
        <taxon>Bacteria</taxon>
        <taxon>Pseudomonadati</taxon>
        <taxon>Bacteroidota</taxon>
        <taxon>Bacteroidia</taxon>
        <taxon>Bacteroidales</taxon>
        <taxon>Prevotellaceae</taxon>
        <taxon>Xylanibacter</taxon>
    </lineage>
</organism>
<dbReference type="InterPro" id="IPR006598">
    <property type="entry name" value="CAP10"/>
</dbReference>
<keyword evidence="1" id="KW-0808">Transferase</keyword>
<dbReference type="AlphaFoldDB" id="A0A928GGV4"/>
<proteinExistence type="predicted"/>
<dbReference type="EMBL" id="SUYD01000009">
    <property type="protein sequence ID" value="MBE6266387.1"/>
    <property type="molecule type" value="Genomic_DNA"/>
</dbReference>
<dbReference type="InterPro" id="IPR051091">
    <property type="entry name" value="O-Glucosyltr/Glycosyltrsf_90"/>
</dbReference>
<evidence type="ECO:0000259" key="2">
    <source>
        <dbReference type="SMART" id="SM00672"/>
    </source>
</evidence>
<dbReference type="GO" id="GO:0016740">
    <property type="term" value="F:transferase activity"/>
    <property type="evidence" value="ECO:0007669"/>
    <property type="project" value="UniProtKB-KW"/>
</dbReference>
<evidence type="ECO:0000313" key="3">
    <source>
        <dbReference type="EMBL" id="MBE6266387.1"/>
    </source>
</evidence>
<evidence type="ECO:0000256" key="1">
    <source>
        <dbReference type="ARBA" id="ARBA00022679"/>
    </source>
</evidence>